<feature type="transmembrane region" description="Helical" evidence="8">
    <location>
        <begin position="136"/>
        <end position="154"/>
    </location>
</feature>
<keyword evidence="2" id="KW-0813">Transport</keyword>
<dbReference type="EMBL" id="BMYZ01000001">
    <property type="protein sequence ID" value="GGY65838.1"/>
    <property type="molecule type" value="Genomic_DNA"/>
</dbReference>
<reference evidence="10" key="1">
    <citation type="journal article" date="2019" name="Int. J. Syst. Evol. Microbiol.">
        <title>The Global Catalogue of Microorganisms (GCM) 10K type strain sequencing project: providing services to taxonomists for standard genome sequencing and annotation.</title>
        <authorList>
            <consortium name="The Broad Institute Genomics Platform"/>
            <consortium name="The Broad Institute Genome Sequencing Center for Infectious Disease"/>
            <person name="Wu L."/>
            <person name="Ma J."/>
        </authorList>
    </citation>
    <scope>NUCLEOTIDE SEQUENCE [LARGE SCALE GENOMIC DNA]</scope>
    <source>
        <strain evidence="10">KCTC 32239</strain>
    </source>
</reference>
<comment type="subcellular location">
    <subcellularLocation>
        <location evidence="1">Cell membrane</location>
        <topology evidence="1">Multi-pass membrane protein</topology>
    </subcellularLocation>
</comment>
<feature type="transmembrane region" description="Helical" evidence="8">
    <location>
        <begin position="55"/>
        <end position="76"/>
    </location>
</feature>
<feature type="transmembrane region" description="Helical" evidence="8">
    <location>
        <begin position="96"/>
        <end position="129"/>
    </location>
</feature>
<feature type="transmembrane region" description="Helical" evidence="8">
    <location>
        <begin position="225"/>
        <end position="246"/>
    </location>
</feature>
<name>A0ABQ3AW74_9GAMM</name>
<dbReference type="NCBIfam" id="TIGR00791">
    <property type="entry name" value="gntP"/>
    <property type="match status" value="1"/>
</dbReference>
<feature type="transmembrane region" description="Helical" evidence="8">
    <location>
        <begin position="258"/>
        <end position="277"/>
    </location>
</feature>
<evidence type="ECO:0000256" key="3">
    <source>
        <dbReference type="ARBA" id="ARBA00022475"/>
    </source>
</evidence>
<accession>A0ABQ3AW74</accession>
<evidence type="ECO:0000256" key="2">
    <source>
        <dbReference type="ARBA" id="ARBA00022448"/>
    </source>
</evidence>
<comment type="caution">
    <text evidence="9">The sequence shown here is derived from an EMBL/GenBank/DDBJ whole genome shotgun (WGS) entry which is preliminary data.</text>
</comment>
<feature type="transmembrane region" description="Helical" evidence="8">
    <location>
        <begin position="174"/>
        <end position="193"/>
    </location>
</feature>
<gene>
    <name evidence="9" type="primary">gntM</name>
    <name evidence="9" type="ORF">GCM10011613_07160</name>
</gene>
<evidence type="ECO:0000256" key="8">
    <source>
        <dbReference type="SAM" id="Phobius"/>
    </source>
</evidence>
<evidence type="ECO:0000256" key="7">
    <source>
        <dbReference type="ARBA" id="ARBA00049663"/>
    </source>
</evidence>
<keyword evidence="3" id="KW-1003">Cell membrane</keyword>
<feature type="transmembrane region" description="Helical" evidence="8">
    <location>
        <begin position="27"/>
        <end position="43"/>
    </location>
</feature>
<evidence type="ECO:0000256" key="6">
    <source>
        <dbReference type="ARBA" id="ARBA00023136"/>
    </source>
</evidence>
<comment type="similarity">
    <text evidence="7">Belongs to the GntP permease family.</text>
</comment>
<dbReference type="Pfam" id="PF02447">
    <property type="entry name" value="GntP_permease"/>
    <property type="match status" value="1"/>
</dbReference>
<dbReference type="PANTHER" id="PTHR30354">
    <property type="entry name" value="GNT FAMILY GLUCONATE TRANSPORTER"/>
    <property type="match status" value="1"/>
</dbReference>
<feature type="transmembrane region" description="Helical" evidence="8">
    <location>
        <begin position="298"/>
        <end position="316"/>
    </location>
</feature>
<dbReference type="InterPro" id="IPR003474">
    <property type="entry name" value="Glcn_transporter"/>
</dbReference>
<feature type="transmembrane region" description="Helical" evidence="8">
    <location>
        <begin position="336"/>
        <end position="369"/>
    </location>
</feature>
<dbReference type="PANTHER" id="PTHR30354:SF22">
    <property type="entry name" value="HIGH-AFFINITY GLUCONATE TRANSPORTER"/>
    <property type="match status" value="1"/>
</dbReference>
<evidence type="ECO:0000256" key="1">
    <source>
        <dbReference type="ARBA" id="ARBA00004651"/>
    </source>
</evidence>
<dbReference type="PIRSF" id="PIRSF002746">
    <property type="entry name" value="Gluconate_transporter"/>
    <property type="match status" value="1"/>
</dbReference>
<dbReference type="Proteomes" id="UP000619761">
    <property type="component" value="Unassembled WGS sequence"/>
</dbReference>
<evidence type="ECO:0000256" key="4">
    <source>
        <dbReference type="ARBA" id="ARBA00022692"/>
    </source>
</evidence>
<feature type="transmembrane region" description="Helical" evidence="8">
    <location>
        <begin position="414"/>
        <end position="437"/>
    </location>
</feature>
<keyword evidence="5 8" id="KW-1133">Transmembrane helix</keyword>
<protein>
    <submittedName>
        <fullName evidence="9">Idonate transporter</fullName>
    </submittedName>
</protein>
<evidence type="ECO:0000313" key="9">
    <source>
        <dbReference type="EMBL" id="GGY65838.1"/>
    </source>
</evidence>
<dbReference type="RefSeq" id="WP_189416108.1">
    <property type="nucleotide sequence ID" value="NZ_BMYZ01000001.1"/>
</dbReference>
<evidence type="ECO:0000256" key="5">
    <source>
        <dbReference type="ARBA" id="ARBA00022989"/>
    </source>
</evidence>
<proteinExistence type="inferred from homology"/>
<keyword evidence="10" id="KW-1185">Reference proteome</keyword>
<keyword evidence="6 8" id="KW-0472">Membrane</keyword>
<sequence>MSILSVVICIALLVLLTARWNINPFIAFLITAISGGVMLGIPLDKIPDSVEKGMGGILGSLTAIICLGAMFGKLIADSGAAQKITAVLIQFCGEKYIAWALMLTGFFVGIPLFYNVGFVLLVPLVFSVAYQTKLPAVYLGIPLLAALSVTHGFLPPHPSPTALVPQFQADMGLTLIYGLVVGLPTMMIAGPIFSRFLKNIHSEPLSTFTPQIIPDHALPSTGKSFFVALLPVLMLSLASVLTPLLAEQIQFKPYVSFFGNPLMVMLVSLIIATYSLGLARGHTLKSIMQTYTQALKDISVILLIIAGAGALKQIFVDSGVSTEIAAGLKNIPVNPLFLGWLIALIIRICLGSATVAGLTAAGIVAPLVLASPSINPNLMVLAIGAGSLMCSHVNDSGFWMYKEYFNLSLKQTFASWSVMETIVGTLGLIGVLLLDVFV</sequence>
<organism evidence="9 10">
    <name type="scientific">Cellvibrio zantedeschiae</name>
    <dbReference type="NCBI Taxonomy" id="1237077"/>
    <lineage>
        <taxon>Bacteria</taxon>
        <taxon>Pseudomonadati</taxon>
        <taxon>Pseudomonadota</taxon>
        <taxon>Gammaproteobacteria</taxon>
        <taxon>Cellvibrionales</taxon>
        <taxon>Cellvibrionaceae</taxon>
        <taxon>Cellvibrio</taxon>
    </lineage>
</organism>
<keyword evidence="4 8" id="KW-0812">Transmembrane</keyword>
<evidence type="ECO:0000313" key="10">
    <source>
        <dbReference type="Proteomes" id="UP000619761"/>
    </source>
</evidence>